<dbReference type="AlphaFoldDB" id="A0A8S1L000"/>
<organism evidence="1 2">
    <name type="scientific">Paramecium sonneborni</name>
    <dbReference type="NCBI Taxonomy" id="65129"/>
    <lineage>
        <taxon>Eukaryota</taxon>
        <taxon>Sar</taxon>
        <taxon>Alveolata</taxon>
        <taxon>Ciliophora</taxon>
        <taxon>Intramacronucleata</taxon>
        <taxon>Oligohymenophorea</taxon>
        <taxon>Peniculida</taxon>
        <taxon>Parameciidae</taxon>
        <taxon>Paramecium</taxon>
    </lineage>
</organism>
<name>A0A8S1L000_9CILI</name>
<accession>A0A8S1L000</accession>
<dbReference type="Proteomes" id="UP000692954">
    <property type="component" value="Unassembled WGS sequence"/>
</dbReference>
<proteinExistence type="predicted"/>
<reference evidence="1" key="1">
    <citation type="submission" date="2021-01" db="EMBL/GenBank/DDBJ databases">
        <authorList>
            <consortium name="Genoscope - CEA"/>
            <person name="William W."/>
        </authorList>
    </citation>
    <scope>NUCLEOTIDE SEQUENCE</scope>
</reference>
<dbReference type="EMBL" id="CAJJDN010000014">
    <property type="protein sequence ID" value="CAD8060101.1"/>
    <property type="molecule type" value="Genomic_DNA"/>
</dbReference>
<evidence type="ECO:0000313" key="1">
    <source>
        <dbReference type="EMBL" id="CAD8060101.1"/>
    </source>
</evidence>
<sequence length="51" mass="5735">MFNVQCLNGQLKLTSYLYPGQEEPGDARIIHADIWVSSHTLCPGTINQNNF</sequence>
<protein>
    <submittedName>
        <fullName evidence="1">Uncharacterized protein</fullName>
    </submittedName>
</protein>
<comment type="caution">
    <text evidence="1">The sequence shown here is derived from an EMBL/GenBank/DDBJ whole genome shotgun (WGS) entry which is preliminary data.</text>
</comment>
<keyword evidence="2" id="KW-1185">Reference proteome</keyword>
<evidence type="ECO:0000313" key="2">
    <source>
        <dbReference type="Proteomes" id="UP000692954"/>
    </source>
</evidence>
<gene>
    <name evidence="1" type="ORF">PSON_ATCC_30995.1.T0140080</name>
</gene>